<keyword evidence="3" id="KW-1185">Reference proteome</keyword>
<organism evidence="2 3">
    <name type="scientific">Natronosporangium hydrolyticum</name>
    <dbReference type="NCBI Taxonomy" id="2811111"/>
    <lineage>
        <taxon>Bacteria</taxon>
        <taxon>Bacillati</taxon>
        <taxon>Actinomycetota</taxon>
        <taxon>Actinomycetes</taxon>
        <taxon>Micromonosporales</taxon>
        <taxon>Micromonosporaceae</taxon>
        <taxon>Natronosporangium</taxon>
    </lineage>
</organism>
<dbReference type="KEGG" id="nhy:JQS43_13180"/>
<gene>
    <name evidence="2" type="ORF">JQS43_13180</name>
</gene>
<dbReference type="Gene3D" id="2.130.10.10">
    <property type="entry name" value="YVTN repeat-like/Quinoprotein amine dehydrogenase"/>
    <property type="match status" value="1"/>
</dbReference>
<protein>
    <submittedName>
        <fullName evidence="2">PQQ-binding-like beta-propeller repeat protein</fullName>
    </submittedName>
</protein>
<sequence length="396" mass="42707">MAIWTRAWSLLATPGWGRRVASGVVVMALAISGGLWWLWPEPTNPATTDAPPPVPIATAPPDFPTEQLWYQTSSGQVTLAPGGYVVFTGHTVSVRDLFTGELRWEFQPSEPESARIALLGTDRMVVQFGQRRGDRGQLAFHIPSGERLDLDETRAAIAEEPSDEEPPELADACGPKLDSARVATTVAWIVLLDCGDHTDAIGVTSTGQSRWHSTIPVAAAEFAEVIVADTGHGLAVVQASEQTADYTDDQLFAVPLDTGEPGPPVPVGAEYFGSLLANNIAAVPEGFCIWGRQAGIGCYDADTGERRWHRVGDPLVVERSPDAVVLTDQTLLVMSDDRLSRWIGYRLADGEPQFDLDKLSPTEPWVAHYDDGVLAIVGYNGVYGSMIVVYGDAATR</sequence>
<dbReference type="InterPro" id="IPR015943">
    <property type="entry name" value="WD40/YVTN_repeat-like_dom_sf"/>
</dbReference>
<name>A0A895YDN2_9ACTN</name>
<dbReference type="RefSeq" id="WP_239674696.1">
    <property type="nucleotide sequence ID" value="NZ_CP070499.1"/>
</dbReference>
<dbReference type="EMBL" id="CP070499">
    <property type="protein sequence ID" value="QSB12656.1"/>
    <property type="molecule type" value="Genomic_DNA"/>
</dbReference>
<proteinExistence type="predicted"/>
<feature type="transmembrane region" description="Helical" evidence="1">
    <location>
        <begin position="20"/>
        <end position="39"/>
    </location>
</feature>
<dbReference type="Proteomes" id="UP000662857">
    <property type="component" value="Chromosome"/>
</dbReference>
<evidence type="ECO:0000256" key="1">
    <source>
        <dbReference type="SAM" id="Phobius"/>
    </source>
</evidence>
<evidence type="ECO:0000313" key="3">
    <source>
        <dbReference type="Proteomes" id="UP000662857"/>
    </source>
</evidence>
<reference evidence="2" key="1">
    <citation type="submission" date="2021-02" db="EMBL/GenBank/DDBJ databases">
        <title>Natrosporangium hydrolyticum gen. nov., sp. nov, a haloalkaliphilic actinobacterium from a soda solonchak soil.</title>
        <authorList>
            <person name="Sorokin D.Y."/>
            <person name="Khijniak T.V."/>
            <person name="Zakharycheva A.P."/>
            <person name="Boueva O.V."/>
            <person name="Ariskina E.V."/>
            <person name="Hahnke R.L."/>
            <person name="Bunk B."/>
            <person name="Sproer C."/>
            <person name="Schumann P."/>
            <person name="Evtushenko L.I."/>
            <person name="Kublanov I.V."/>
        </authorList>
    </citation>
    <scope>NUCLEOTIDE SEQUENCE</scope>
    <source>
        <strain evidence="2">DSM 106523</strain>
    </source>
</reference>
<dbReference type="AlphaFoldDB" id="A0A895YDN2"/>
<accession>A0A895YDN2</accession>
<dbReference type="SUPFAM" id="SSF50998">
    <property type="entry name" value="Quinoprotein alcohol dehydrogenase-like"/>
    <property type="match status" value="1"/>
</dbReference>
<evidence type="ECO:0000313" key="2">
    <source>
        <dbReference type="EMBL" id="QSB12656.1"/>
    </source>
</evidence>
<keyword evidence="1" id="KW-0812">Transmembrane</keyword>
<keyword evidence="1" id="KW-0472">Membrane</keyword>
<keyword evidence="1" id="KW-1133">Transmembrane helix</keyword>
<dbReference type="InterPro" id="IPR011047">
    <property type="entry name" value="Quinoprotein_ADH-like_sf"/>
</dbReference>